<dbReference type="GO" id="GO:0008270">
    <property type="term" value="F:zinc ion binding"/>
    <property type="evidence" value="ECO:0007669"/>
    <property type="project" value="UniProtKB-KW"/>
</dbReference>
<keyword evidence="7 11" id="KW-0804">Transcription</keyword>
<comment type="subunit">
    <text evidence="9">Component of the RNA polymerase III complex consisting of 17 subunits: a ten-subunit horseshoe-shaped catalytic core composed of POLR3A/RPC1, POLR3B/RPC2, POLR1C/RPAC1, POLR1D/RPAC2, POLR3K/RPC10, POLR2E/RPABC1, POLR2F/RPABC2, POLR2H/RPABC3, POLR2K/RPABC4 and POLR2L/RPABC5; a mobile stalk composed of two subunits POLR3H/RPC8 and CRCP/RPC9, protruding from the core and functioning primarily in transcription initiation; and additional subunits homologous to general transcription factors of the RNA polymerase II machinery, POLR3C/RPC3-POLR3F/RPC6-POLR3G/RPC7 heterotrimer required for transcription initiation and POLR3D/RPC4-POLR3E/RPC5 heterodimer involved in both transcription initiation and termination.</text>
</comment>
<dbReference type="EnsemblMetazoa" id="SMAR005838-RA">
    <property type="protein sequence ID" value="SMAR005838-PA"/>
    <property type="gene ID" value="SMAR005838"/>
</dbReference>
<dbReference type="InterPro" id="IPR001529">
    <property type="entry name" value="Zn_ribbon_RPB9"/>
</dbReference>
<dbReference type="InterPro" id="IPR006288">
    <property type="entry name" value="TFS"/>
</dbReference>
<evidence type="ECO:0000256" key="1">
    <source>
        <dbReference type="ARBA" id="ARBA00004123"/>
    </source>
</evidence>
<evidence type="ECO:0000256" key="2">
    <source>
        <dbReference type="ARBA" id="ARBA00022478"/>
    </source>
</evidence>
<reference evidence="17" key="1">
    <citation type="submission" date="2011-05" db="EMBL/GenBank/DDBJ databases">
        <authorList>
            <person name="Richards S.R."/>
            <person name="Qu J."/>
            <person name="Jiang H."/>
            <person name="Jhangiani S.N."/>
            <person name="Agravi P."/>
            <person name="Goodspeed R."/>
            <person name="Gross S."/>
            <person name="Mandapat C."/>
            <person name="Jackson L."/>
            <person name="Mathew T."/>
            <person name="Pu L."/>
            <person name="Thornton R."/>
            <person name="Saada N."/>
            <person name="Wilczek-Boney K.B."/>
            <person name="Lee S."/>
            <person name="Kovar C."/>
            <person name="Wu Y."/>
            <person name="Scherer S.E."/>
            <person name="Worley K.C."/>
            <person name="Muzny D.M."/>
            <person name="Gibbs R."/>
        </authorList>
    </citation>
    <scope>NUCLEOTIDE SEQUENCE</scope>
    <source>
        <strain evidence="17">Brora</strain>
    </source>
</reference>
<dbReference type="PIRSF" id="PIRSF005586">
    <property type="entry name" value="RNApol_RpoM"/>
    <property type="match status" value="1"/>
</dbReference>
<keyword evidence="5 12" id="KW-0862">Zinc</keyword>
<sequence length="106" mass="12121">MLLFCPTCANLLVIKQGFEANRFMCNSCPYVHNIRRKMVAKTYPKPKALDDILGSSEVWENVDNTEATCPKCSHTRAAFFQMQTRSADEPMTIFYKCLGCGNTWRD</sequence>
<dbReference type="Gene3D" id="2.20.25.10">
    <property type="match status" value="1"/>
</dbReference>
<keyword evidence="6" id="KW-0805">Transcription regulation</keyword>
<evidence type="ECO:0000256" key="5">
    <source>
        <dbReference type="ARBA" id="ARBA00022833"/>
    </source>
</evidence>
<keyword evidence="8 11" id="KW-0539">Nucleus</keyword>
<evidence type="ECO:0000256" key="8">
    <source>
        <dbReference type="ARBA" id="ARBA00023242"/>
    </source>
</evidence>
<accession>T1IXA7</accession>
<dbReference type="Pfam" id="PF02150">
    <property type="entry name" value="Zn_ribbon_RPB9"/>
    <property type="match status" value="1"/>
</dbReference>
<dbReference type="SMART" id="SM00661">
    <property type="entry name" value="RPOL9"/>
    <property type="match status" value="1"/>
</dbReference>
<reference evidence="16" key="2">
    <citation type="submission" date="2015-02" db="UniProtKB">
        <authorList>
            <consortium name="EnsemblMetazoa"/>
        </authorList>
    </citation>
    <scope>IDENTIFICATION</scope>
</reference>
<evidence type="ECO:0000256" key="13">
    <source>
        <dbReference type="PIRSR" id="PIRSR005586-2"/>
    </source>
</evidence>
<dbReference type="SUPFAM" id="SSF57783">
    <property type="entry name" value="Zinc beta-ribbon"/>
    <property type="match status" value="1"/>
</dbReference>
<keyword evidence="3 12" id="KW-0479">Metal-binding</keyword>
<evidence type="ECO:0000256" key="3">
    <source>
        <dbReference type="ARBA" id="ARBA00022723"/>
    </source>
</evidence>
<evidence type="ECO:0000256" key="9">
    <source>
        <dbReference type="ARBA" id="ARBA00044007"/>
    </source>
</evidence>
<feature type="binding site" evidence="12">
    <location>
        <position position="25"/>
    </location>
    <ligand>
        <name>Zn(2+)</name>
        <dbReference type="ChEBI" id="CHEBI:29105"/>
        <label>1</label>
    </ligand>
</feature>
<dbReference type="InterPro" id="IPR001222">
    <property type="entry name" value="Znf_TFIIS"/>
</dbReference>
<dbReference type="STRING" id="126957.T1IXA7"/>
<dbReference type="AlphaFoldDB" id="T1IXA7"/>
<evidence type="ECO:0000256" key="6">
    <source>
        <dbReference type="ARBA" id="ARBA00023015"/>
    </source>
</evidence>
<feature type="binding site" evidence="12">
    <location>
        <position position="97"/>
    </location>
    <ligand>
        <name>Zn(2+)</name>
        <dbReference type="ChEBI" id="CHEBI:29105"/>
        <label>2</label>
    </ligand>
</feature>
<keyword evidence="17" id="KW-1185">Reference proteome</keyword>
<dbReference type="OMA" id="MEFCDEC"/>
<feature type="binding site" evidence="12">
    <location>
        <position position="28"/>
    </location>
    <ligand>
        <name>Zn(2+)</name>
        <dbReference type="ChEBI" id="CHEBI:29105"/>
        <label>1</label>
    </ligand>
</feature>
<dbReference type="GO" id="GO:0003676">
    <property type="term" value="F:nucleic acid binding"/>
    <property type="evidence" value="ECO:0007669"/>
    <property type="project" value="InterPro"/>
</dbReference>
<evidence type="ECO:0000256" key="12">
    <source>
        <dbReference type="PIRSR" id="PIRSR005586-1"/>
    </source>
</evidence>
<feature type="binding site" evidence="12">
    <location>
        <position position="72"/>
    </location>
    <ligand>
        <name>Zn(2+)</name>
        <dbReference type="ChEBI" id="CHEBI:29105"/>
        <label>2</label>
    </ligand>
</feature>
<evidence type="ECO:0000313" key="17">
    <source>
        <dbReference type="Proteomes" id="UP000014500"/>
    </source>
</evidence>
<dbReference type="NCBIfam" id="TIGR01384">
    <property type="entry name" value="TFS_arch"/>
    <property type="match status" value="1"/>
</dbReference>
<evidence type="ECO:0000256" key="4">
    <source>
        <dbReference type="ARBA" id="ARBA00022771"/>
    </source>
</evidence>
<dbReference type="GO" id="GO:0003899">
    <property type="term" value="F:DNA-directed RNA polymerase activity"/>
    <property type="evidence" value="ECO:0007669"/>
    <property type="project" value="InterPro"/>
</dbReference>
<dbReference type="EMBL" id="JH431646">
    <property type="status" value="NOT_ANNOTATED_CDS"/>
    <property type="molecule type" value="Genomic_DNA"/>
</dbReference>
<keyword evidence="4 13" id="KW-0863">Zinc-finger</keyword>
<dbReference type="GO" id="GO:0006386">
    <property type="term" value="P:termination of RNA polymerase III transcription"/>
    <property type="evidence" value="ECO:0007669"/>
    <property type="project" value="TreeGrafter"/>
</dbReference>
<organism evidence="16 17">
    <name type="scientific">Strigamia maritima</name>
    <name type="common">European centipede</name>
    <name type="synonym">Geophilus maritimus</name>
    <dbReference type="NCBI Taxonomy" id="126957"/>
    <lineage>
        <taxon>Eukaryota</taxon>
        <taxon>Metazoa</taxon>
        <taxon>Ecdysozoa</taxon>
        <taxon>Arthropoda</taxon>
        <taxon>Myriapoda</taxon>
        <taxon>Chilopoda</taxon>
        <taxon>Pleurostigmophora</taxon>
        <taxon>Geophilomorpha</taxon>
        <taxon>Linotaeniidae</taxon>
        <taxon>Strigamia</taxon>
    </lineage>
</organism>
<evidence type="ECO:0000313" key="16">
    <source>
        <dbReference type="EnsemblMetazoa" id="SMAR005838-PA"/>
    </source>
</evidence>
<evidence type="ECO:0000256" key="10">
    <source>
        <dbReference type="ARBA" id="ARBA00054653"/>
    </source>
</evidence>
<protein>
    <recommendedName>
        <fullName evidence="11">DNA-directed RNA polymerase subunit</fullName>
    </recommendedName>
</protein>
<dbReference type="Pfam" id="PF01096">
    <property type="entry name" value="Zn_ribbon_TFIIS"/>
    <property type="match status" value="1"/>
</dbReference>
<dbReference type="PROSITE" id="PS51133">
    <property type="entry name" value="ZF_TFIIS_2"/>
    <property type="match status" value="1"/>
</dbReference>
<keyword evidence="2 11" id="KW-0240">DNA-directed RNA polymerase</keyword>
<evidence type="ECO:0000256" key="7">
    <source>
        <dbReference type="ARBA" id="ARBA00023163"/>
    </source>
</evidence>
<feature type="binding site" evidence="12">
    <location>
        <position position="100"/>
    </location>
    <ligand>
        <name>Zn(2+)</name>
        <dbReference type="ChEBI" id="CHEBI:29105"/>
        <label>2</label>
    </ligand>
</feature>
<feature type="binding site" evidence="12">
    <location>
        <position position="5"/>
    </location>
    <ligand>
        <name>Zn(2+)</name>
        <dbReference type="ChEBI" id="CHEBI:29105"/>
        <label>1</label>
    </ligand>
</feature>
<dbReference type="FunFam" id="2.20.25.10:FF:000005">
    <property type="entry name" value="DNA-directed RNA polymerase subunit"/>
    <property type="match status" value="1"/>
</dbReference>
<proteinExistence type="inferred from homology"/>
<dbReference type="InterPro" id="IPR012164">
    <property type="entry name" value="Rpa12/Rpb9/Rpc10/TFS"/>
</dbReference>
<comment type="subcellular location">
    <subcellularLocation>
        <location evidence="1 11">Nucleus</location>
    </subcellularLocation>
</comment>
<feature type="zinc finger region" description="C4-type" evidence="13">
    <location>
        <begin position="5"/>
        <end position="28"/>
    </location>
</feature>
<dbReference type="PANTHER" id="PTHR11239:SF12">
    <property type="entry name" value="DNA-DIRECTED RNA POLYMERASE III SUBUNIT RPC10"/>
    <property type="match status" value="1"/>
</dbReference>
<dbReference type="PANTHER" id="PTHR11239">
    <property type="entry name" value="DNA-DIRECTED RNA POLYMERASE"/>
    <property type="match status" value="1"/>
</dbReference>
<evidence type="ECO:0000256" key="14">
    <source>
        <dbReference type="RuleBase" id="RU003474"/>
    </source>
</evidence>
<dbReference type="Proteomes" id="UP000014500">
    <property type="component" value="Unassembled WGS sequence"/>
</dbReference>
<comment type="function">
    <text evidence="10">Core component of RNA polymerase III (Pol III) which synthesizes small non-coding RNAs using the four ribonucleoside triphosphates as substrates. Can mediate Pol I proofreading of the nascent RNA transcript. Anchors into the Pol III active site to constantly monitor transcription fidelity, cleaves mis-incorporated 5'-ribonucleotides and restarts the transcription process. Once Pol III reaches the poly(dT) termination signal, can induce Pol III clamp opening and transcription termination. Pol III plays an important role in sensing and limiting infection by intracellular bacteria and DNA viruses. Acts as a nuclear and cytosolic DNA sensor involved in innate immune response. Can sense non-self dsDNA that serves as template for transcription into dsRNA. The non-self RNA polymerase III transcripts, such as Epstein-Barr virus-encoded RNAs (EBERs) induce type I interferon and NF-kappa-B through the RIG-I pathway.</text>
</comment>
<evidence type="ECO:0000256" key="11">
    <source>
        <dbReference type="PIRNR" id="PIRNR005586"/>
    </source>
</evidence>
<evidence type="ECO:0000259" key="15">
    <source>
        <dbReference type="PROSITE" id="PS51133"/>
    </source>
</evidence>
<comment type="similarity">
    <text evidence="11 14">Belongs to the archaeal rpoM/eukaryotic RPA12/RPB9/RPC11 RNA polymerase family.</text>
</comment>
<feature type="binding site" evidence="12">
    <location>
        <position position="69"/>
    </location>
    <ligand>
        <name>Zn(2+)</name>
        <dbReference type="ChEBI" id="CHEBI:29105"/>
        <label>2</label>
    </ligand>
</feature>
<name>T1IXA7_STRMM</name>
<dbReference type="HOGENOM" id="CLU_093932_3_0_1"/>
<comment type="function">
    <text evidence="11">DNA-dependent RNA polymerase catalyzes the transcription of DNA into RNA using the four ribonucleoside triphosphates as substrates.</text>
</comment>
<dbReference type="CDD" id="cd10509">
    <property type="entry name" value="Zn-ribbon_RPC11"/>
    <property type="match status" value="1"/>
</dbReference>
<dbReference type="GO" id="GO:0006355">
    <property type="term" value="P:regulation of DNA-templated transcription"/>
    <property type="evidence" value="ECO:0007669"/>
    <property type="project" value="InterPro"/>
</dbReference>
<dbReference type="PhylomeDB" id="T1IXA7"/>
<dbReference type="SMART" id="SM00440">
    <property type="entry name" value="ZnF_C2C2"/>
    <property type="match status" value="1"/>
</dbReference>
<feature type="domain" description="TFIIS-type" evidence="15">
    <location>
        <begin position="65"/>
        <end position="105"/>
    </location>
</feature>
<dbReference type="InterPro" id="IPR034014">
    <property type="entry name" value="Zn_ribbon_RPC11_C"/>
</dbReference>
<dbReference type="GO" id="GO:0005666">
    <property type="term" value="C:RNA polymerase III complex"/>
    <property type="evidence" value="ECO:0007669"/>
    <property type="project" value="UniProtKB-ARBA"/>
</dbReference>
<feature type="binding site" evidence="12">
    <location>
        <position position="8"/>
    </location>
    <ligand>
        <name>Zn(2+)</name>
        <dbReference type="ChEBI" id="CHEBI:29105"/>
        <label>1</label>
    </ligand>
</feature>
<dbReference type="eggNOG" id="KOG2906">
    <property type="taxonomic scope" value="Eukaryota"/>
</dbReference>
<dbReference type="PROSITE" id="PS00466">
    <property type="entry name" value="ZF_TFIIS_1"/>
    <property type="match status" value="1"/>
</dbReference>